<proteinExistence type="predicted"/>
<dbReference type="EMBL" id="OKRB01000162">
    <property type="protein sequence ID" value="SPE32567.1"/>
    <property type="molecule type" value="Genomic_DNA"/>
</dbReference>
<dbReference type="AlphaFoldDB" id="A0A2N9MAR9"/>
<dbReference type="Proteomes" id="UP000239735">
    <property type="component" value="Unassembled WGS sequence"/>
</dbReference>
<gene>
    <name evidence="1" type="ORF">SBA5_990002</name>
</gene>
<evidence type="ECO:0000313" key="1">
    <source>
        <dbReference type="EMBL" id="SPE32567.1"/>
    </source>
</evidence>
<name>A0A2N9MAR9_9BACT</name>
<sequence length="93" mass="10759">MGWRDAKWFEQFLRRDRLSYYPEKFGDELAHFNEALKQAQTDMAALEKDFEKRLSDTSRRIGGSALAPADVESEKQKRRDALHRAEALLAADS</sequence>
<organism evidence="1 2">
    <name type="scientific">Candidatus Sulfuritelmatomonas gaucii</name>
    <dbReference type="NCBI Taxonomy" id="2043161"/>
    <lineage>
        <taxon>Bacteria</taxon>
        <taxon>Pseudomonadati</taxon>
        <taxon>Acidobacteriota</taxon>
        <taxon>Terriglobia</taxon>
        <taxon>Terriglobales</taxon>
        <taxon>Acidobacteriaceae</taxon>
        <taxon>Candidatus Sulfuritelmatomonas</taxon>
    </lineage>
</organism>
<evidence type="ECO:0000313" key="2">
    <source>
        <dbReference type="Proteomes" id="UP000239735"/>
    </source>
</evidence>
<protein>
    <submittedName>
        <fullName evidence="1">Uncharacterized protein</fullName>
    </submittedName>
</protein>
<reference evidence="2" key="1">
    <citation type="submission" date="2018-02" db="EMBL/GenBank/DDBJ databases">
        <authorList>
            <person name="Hausmann B."/>
        </authorList>
    </citation>
    <scope>NUCLEOTIDE SEQUENCE [LARGE SCALE GENOMIC DNA]</scope>
    <source>
        <strain evidence="2">Peat soil MAG SbA5</strain>
    </source>
</reference>
<accession>A0A2N9MAR9</accession>